<dbReference type="AlphaFoldDB" id="A0A397G8N4"/>
<reference evidence="2 3" key="1">
    <citation type="submission" date="2018-08" db="EMBL/GenBank/DDBJ databases">
        <title>Genome and evolution of the arbuscular mycorrhizal fungus Diversispora epigaea (formerly Glomus versiforme) and its bacterial endosymbionts.</title>
        <authorList>
            <person name="Sun X."/>
            <person name="Fei Z."/>
            <person name="Harrison M."/>
        </authorList>
    </citation>
    <scope>NUCLEOTIDE SEQUENCE [LARGE SCALE GENOMIC DNA]</scope>
    <source>
        <strain evidence="2 3">IT104</strain>
    </source>
</reference>
<accession>A0A397G8N4</accession>
<dbReference type="SMART" id="SM00312">
    <property type="entry name" value="PX"/>
    <property type="match status" value="1"/>
</dbReference>
<sequence length="225" mass="26482">MEICNKVSNTISTIVNSNFHFTRARMFFYVPFDSVYGRDSKISIPGWTIVDSVFGIDRHVSYQIVYRYWKDGKINKIITNKRYTDFYRFHQKLIRKYGEKVIQNFPPKQKKGRFDPFFIECRHEQLELYLSRIAVTNPDEFINFLGIYKAKYTRVKTDGGPHQIDINKNLIDSCSPARSCLATNTTVCQKKQVKFKNDVINNEKASKNPTNKEHLSRYATTLYNM</sequence>
<dbReference type="Proteomes" id="UP000266861">
    <property type="component" value="Unassembled WGS sequence"/>
</dbReference>
<evidence type="ECO:0000313" key="3">
    <source>
        <dbReference type="Proteomes" id="UP000266861"/>
    </source>
</evidence>
<dbReference type="SUPFAM" id="SSF64268">
    <property type="entry name" value="PX domain"/>
    <property type="match status" value="1"/>
</dbReference>
<feature type="domain" description="PX" evidence="1">
    <location>
        <begin position="40"/>
        <end position="158"/>
    </location>
</feature>
<keyword evidence="3" id="KW-1185">Reference proteome</keyword>
<comment type="caution">
    <text evidence="2">The sequence shown here is derived from an EMBL/GenBank/DDBJ whole genome shotgun (WGS) entry which is preliminary data.</text>
</comment>
<dbReference type="OrthoDB" id="10254720at2759"/>
<dbReference type="PROSITE" id="PS50195">
    <property type="entry name" value="PX"/>
    <property type="match status" value="1"/>
</dbReference>
<dbReference type="STRING" id="1348612.A0A397G8N4"/>
<dbReference type="GO" id="GO:0035091">
    <property type="term" value="F:phosphatidylinositol binding"/>
    <property type="evidence" value="ECO:0007669"/>
    <property type="project" value="InterPro"/>
</dbReference>
<dbReference type="Pfam" id="PF00787">
    <property type="entry name" value="PX"/>
    <property type="match status" value="1"/>
</dbReference>
<dbReference type="InterPro" id="IPR001683">
    <property type="entry name" value="PX_dom"/>
</dbReference>
<dbReference type="InterPro" id="IPR036871">
    <property type="entry name" value="PX_dom_sf"/>
</dbReference>
<gene>
    <name evidence="2" type="ORF">Glove_682g26</name>
</gene>
<evidence type="ECO:0000313" key="2">
    <source>
        <dbReference type="EMBL" id="RHZ45273.1"/>
    </source>
</evidence>
<dbReference type="Gene3D" id="3.30.1520.10">
    <property type="entry name" value="Phox-like domain"/>
    <property type="match status" value="1"/>
</dbReference>
<organism evidence="2 3">
    <name type="scientific">Diversispora epigaea</name>
    <dbReference type="NCBI Taxonomy" id="1348612"/>
    <lineage>
        <taxon>Eukaryota</taxon>
        <taxon>Fungi</taxon>
        <taxon>Fungi incertae sedis</taxon>
        <taxon>Mucoromycota</taxon>
        <taxon>Glomeromycotina</taxon>
        <taxon>Glomeromycetes</taxon>
        <taxon>Diversisporales</taxon>
        <taxon>Diversisporaceae</taxon>
        <taxon>Diversispora</taxon>
    </lineage>
</organism>
<name>A0A397G8N4_9GLOM</name>
<dbReference type="CDD" id="cd06093">
    <property type="entry name" value="PX_domain"/>
    <property type="match status" value="1"/>
</dbReference>
<dbReference type="EMBL" id="PQFF01000551">
    <property type="protein sequence ID" value="RHZ45273.1"/>
    <property type="molecule type" value="Genomic_DNA"/>
</dbReference>
<evidence type="ECO:0000259" key="1">
    <source>
        <dbReference type="PROSITE" id="PS50195"/>
    </source>
</evidence>
<protein>
    <recommendedName>
        <fullName evidence="1">PX domain-containing protein</fullName>
    </recommendedName>
</protein>
<proteinExistence type="predicted"/>